<evidence type="ECO:0000256" key="1">
    <source>
        <dbReference type="ARBA" id="ARBA00022553"/>
    </source>
</evidence>
<evidence type="ECO:0000313" key="7">
    <source>
        <dbReference type="Proteomes" id="UP000185984"/>
    </source>
</evidence>
<dbReference type="PANTHER" id="PTHR34139:SF1">
    <property type="entry name" value="RNASE MJ1380-RELATED"/>
    <property type="match status" value="1"/>
</dbReference>
<keyword evidence="7" id="KW-1185">Reference proteome</keyword>
<keyword evidence="1" id="KW-0597">Phosphoprotein</keyword>
<gene>
    <name evidence="6" type="ORF">NIES1031_02500</name>
</gene>
<dbReference type="GO" id="GO:0016787">
    <property type="term" value="F:hydrolase activity"/>
    <property type="evidence" value="ECO:0007669"/>
    <property type="project" value="UniProtKB-KW"/>
</dbReference>
<dbReference type="PANTHER" id="PTHR34139">
    <property type="entry name" value="UPF0331 PROTEIN MJ0127"/>
    <property type="match status" value="1"/>
</dbReference>
<sequence>MRHYLLSLEDILESRSKVQRYTDGMDFEEFIADERTFDAVMRNLEMIGEAAKNIPQEIRDRYPEIEWRKIAGLRDILIHTYFRLSTTILWHVVHNKVPLLHEQVRNAIVIEKTQAGDS</sequence>
<organism evidence="6 7">
    <name type="scientific">Chroogloeocystis siderophila 5.2 s.c.1</name>
    <dbReference type="NCBI Taxonomy" id="247279"/>
    <lineage>
        <taxon>Bacteria</taxon>
        <taxon>Bacillati</taxon>
        <taxon>Cyanobacteriota</taxon>
        <taxon>Cyanophyceae</taxon>
        <taxon>Oscillatoriophycideae</taxon>
        <taxon>Chroococcales</taxon>
        <taxon>Chroococcaceae</taxon>
        <taxon>Chroogloeocystis</taxon>
    </lineage>
</organism>
<dbReference type="GO" id="GO:0000166">
    <property type="term" value="F:nucleotide binding"/>
    <property type="evidence" value="ECO:0007669"/>
    <property type="project" value="UniProtKB-KW"/>
</dbReference>
<dbReference type="EMBL" id="MRCC01000002">
    <property type="protein sequence ID" value="OKH28788.1"/>
    <property type="molecule type" value="Genomic_DNA"/>
</dbReference>
<protein>
    <submittedName>
        <fullName evidence="6">Nucleotidyltransferase</fullName>
    </submittedName>
</protein>
<dbReference type="GO" id="GO:0004540">
    <property type="term" value="F:RNA nuclease activity"/>
    <property type="evidence" value="ECO:0007669"/>
    <property type="project" value="InterPro"/>
</dbReference>
<evidence type="ECO:0000256" key="4">
    <source>
        <dbReference type="ARBA" id="ARBA00022741"/>
    </source>
</evidence>
<reference evidence="6 7" key="1">
    <citation type="submission" date="2016-11" db="EMBL/GenBank/DDBJ databases">
        <title>Draft Genome Sequences of Nine Cyanobacterial Strains from Diverse Habitats.</title>
        <authorList>
            <person name="Zhu T."/>
            <person name="Hou S."/>
            <person name="Lu X."/>
            <person name="Hess W.R."/>
        </authorList>
    </citation>
    <scope>NUCLEOTIDE SEQUENCE [LARGE SCALE GENOMIC DNA]</scope>
    <source>
        <strain evidence="6 7">5.2 s.c.1</strain>
    </source>
</reference>
<keyword evidence="5" id="KW-0378">Hydrolase</keyword>
<dbReference type="AlphaFoldDB" id="A0A1U7HYQ7"/>
<evidence type="ECO:0000313" key="6">
    <source>
        <dbReference type="EMBL" id="OKH28788.1"/>
    </source>
</evidence>
<evidence type="ECO:0000256" key="5">
    <source>
        <dbReference type="ARBA" id="ARBA00022801"/>
    </source>
</evidence>
<accession>A0A1U7HYQ7</accession>
<evidence type="ECO:0000256" key="2">
    <source>
        <dbReference type="ARBA" id="ARBA00022649"/>
    </source>
</evidence>
<dbReference type="InterPro" id="IPR051813">
    <property type="entry name" value="HepT_RNase_toxin"/>
</dbReference>
<dbReference type="Pfam" id="PF01934">
    <property type="entry name" value="HepT-like"/>
    <property type="match status" value="1"/>
</dbReference>
<dbReference type="GO" id="GO:0110001">
    <property type="term" value="C:toxin-antitoxin complex"/>
    <property type="evidence" value="ECO:0007669"/>
    <property type="project" value="InterPro"/>
</dbReference>
<keyword evidence="6" id="KW-0808">Transferase</keyword>
<proteinExistence type="predicted"/>
<dbReference type="STRING" id="247279.NIES1031_02500"/>
<evidence type="ECO:0000256" key="3">
    <source>
        <dbReference type="ARBA" id="ARBA00022722"/>
    </source>
</evidence>
<dbReference type="InterPro" id="IPR008201">
    <property type="entry name" value="HepT-like"/>
</dbReference>
<keyword evidence="4" id="KW-0547">Nucleotide-binding</keyword>
<keyword evidence="2" id="KW-1277">Toxin-antitoxin system</keyword>
<dbReference type="GO" id="GO:0016740">
    <property type="term" value="F:transferase activity"/>
    <property type="evidence" value="ECO:0007669"/>
    <property type="project" value="UniProtKB-KW"/>
</dbReference>
<keyword evidence="3" id="KW-0540">Nuclease</keyword>
<dbReference type="Proteomes" id="UP000185984">
    <property type="component" value="Unassembled WGS sequence"/>
</dbReference>
<comment type="caution">
    <text evidence="6">The sequence shown here is derived from an EMBL/GenBank/DDBJ whole genome shotgun (WGS) entry which is preliminary data.</text>
</comment>
<name>A0A1U7HYQ7_9CHRO</name>